<evidence type="ECO:0000313" key="3">
    <source>
        <dbReference type="Proteomes" id="UP000738359"/>
    </source>
</evidence>
<organism evidence="2 3">
    <name type="scientific">Mortierella alpina</name>
    <name type="common">Oleaginous fungus</name>
    <name type="synonym">Mortierella renispora</name>
    <dbReference type="NCBI Taxonomy" id="64518"/>
    <lineage>
        <taxon>Eukaryota</taxon>
        <taxon>Fungi</taxon>
        <taxon>Fungi incertae sedis</taxon>
        <taxon>Mucoromycota</taxon>
        <taxon>Mortierellomycotina</taxon>
        <taxon>Mortierellomycetes</taxon>
        <taxon>Mortierellales</taxon>
        <taxon>Mortierellaceae</taxon>
        <taxon>Mortierella</taxon>
    </lineage>
</organism>
<evidence type="ECO:0000256" key="1">
    <source>
        <dbReference type="SAM" id="MobiDB-lite"/>
    </source>
</evidence>
<reference evidence="2" key="1">
    <citation type="journal article" date="2020" name="Fungal Divers.">
        <title>Resolving the Mortierellaceae phylogeny through synthesis of multi-gene phylogenetics and phylogenomics.</title>
        <authorList>
            <person name="Vandepol N."/>
            <person name="Liber J."/>
            <person name="Desiro A."/>
            <person name="Na H."/>
            <person name="Kennedy M."/>
            <person name="Barry K."/>
            <person name="Grigoriev I.V."/>
            <person name="Miller A.N."/>
            <person name="O'Donnell K."/>
            <person name="Stajich J.E."/>
            <person name="Bonito G."/>
        </authorList>
    </citation>
    <scope>NUCLEOTIDE SEQUENCE</scope>
    <source>
        <strain evidence="2">CK1249</strain>
    </source>
</reference>
<gene>
    <name evidence="2" type="ORF">BGZ70_008182</name>
</gene>
<evidence type="ECO:0000313" key="2">
    <source>
        <dbReference type="EMBL" id="KAF9967792.1"/>
    </source>
</evidence>
<keyword evidence="3" id="KW-1185">Reference proteome</keyword>
<dbReference type="EMBL" id="JAAAHY010000057">
    <property type="protein sequence ID" value="KAF9967792.1"/>
    <property type="molecule type" value="Genomic_DNA"/>
</dbReference>
<accession>A0A9P6M6P9</accession>
<protein>
    <submittedName>
        <fullName evidence="2">Uncharacterized protein</fullName>
    </submittedName>
</protein>
<name>A0A9P6M6P9_MORAP</name>
<proteinExistence type="predicted"/>
<feature type="region of interest" description="Disordered" evidence="1">
    <location>
        <begin position="403"/>
        <end position="455"/>
    </location>
</feature>
<comment type="caution">
    <text evidence="2">The sequence shown here is derived from an EMBL/GenBank/DDBJ whole genome shotgun (WGS) entry which is preliminary data.</text>
</comment>
<dbReference type="Proteomes" id="UP000738359">
    <property type="component" value="Unassembled WGS sequence"/>
</dbReference>
<dbReference type="AlphaFoldDB" id="A0A9P6M6P9"/>
<sequence length="530" mass="59912">MSTRAPVAGNTSSATAMKRKKDFFFEQKLFDDIIHVLGPHLVDLSLKQDCLWTPPASSVTGQQQQQGNPRLLDINTCLYGVTHMPQSQPRVILSHSNQVFNSLHLPWLRQLKIVYRATADAPLFLGRSGPSPDAALAHFLPESSVQPHPGPMLDLSACLALEVLSIEDHAHTGQPHQLRRYKRQEGEVDVVPFDRDQGIKFPSRLKALDLIGLTADKFNLGWLKHTPQINYVNVIGVRHSLPQNSFDGLASDSLDDKNPHDSDCSMSLPPSMWQLTDVQNLSLRHLQIHHHPTRHFRFKMLRNIPGLESLDLRDVPVDVIREAAEESEVGEGPTLEMSPKRFVVIFRLQIVGVVESTVEWTSLHLKTVLERYLPNVVKLHVDGLPVSQLIELTTGPSIRARQASLPEEGPQAQDEGHEQEQDHDRDHMQGQGQEQKPMEEQEQMQEQEPAQKRGSDGTVYLHQLAQVLTNEKLSTRDILIYSLVRMRCTPPLEPSQELQNLAIVSLRLRIHSITYITQGRIWQRVESSMI</sequence>
<feature type="compositionally biased region" description="Basic and acidic residues" evidence="1">
    <location>
        <begin position="414"/>
        <end position="428"/>
    </location>
</feature>
<dbReference type="OrthoDB" id="2422403at2759"/>